<comment type="caution">
    <text evidence="1">The sequence shown here is derived from an EMBL/GenBank/DDBJ whole genome shotgun (WGS) entry which is preliminary data.</text>
</comment>
<evidence type="ECO:0000313" key="1">
    <source>
        <dbReference type="EMBL" id="KAI9903156.1"/>
    </source>
</evidence>
<dbReference type="Proteomes" id="UP001163324">
    <property type="component" value="Chromosome 2"/>
</dbReference>
<sequence length="865" mass="93564">MDEEMTLAEKAALFEWARRFAGDGDDEDLDEGEELRRERCRRFFLSPGARPAELTRRRGDAAAGMAAGTTARPRRTPRRIPWTTAAAEKMGEEAEGDGGVVKGTPVGAGQNAGMPGKKKFLLARGGSADDPIDVVPDSARARSKTAQRGGDQNAMPAPPLPAPPPPPSSKRSITALDDTPSRPGTTKTKPTTRTTVAAQAPGKRRKGDLNMRPEREQVLRGLRLFYIPDNDIAPARRLRITRAREFGAERARGPREATHVVVDRGIRYDEIRGIIVDEAAATPAPGSAQGPGPVVVDENYPIDCIRFRTLLDHGQKKYMLEGQPAEREELPPPEEPTTGSTAESLQLKAPPRRSSRKWDYAPPQGTPRRSEESSQGPGGEGSARASQGMEIQLGVTATGSADTAGSRAEAHGQSKGDAVGDELSGYIDMMQEYKDLPLDMDDDEDDGHSKTTAPEQKDQEASPEPDSDGEGARRKLRGRRKRSAGGKDTAAWEDGFACHSAGARDAGAANPNSRTMEVLQRMAAYYDRVGDRWRTLAYRKAATQLRGAGNGGRRVCTAEEALRLPGVGASLASKIEEIATTDRLRTLEHAEADPAGRALRLFTGIYGVGAGLAQKWVARGLRTLGDVRERAKLTPNQAVGLERYDDLNARIPRAEVEALGRAVRDEARRVDAAVEVIVGGSYRRGAESSGDIDLLVTKPGTSSSGDLGPFLDELVRRLWASGFLAARLASSSSRGGDPAEDTGSKWHGCCVLPPSSSPSGKEGGKTPVWRRIDILLVPATELGAALIYFTGNDIFNRSLRLLASKKGMRLNQRGLYREAAGAARTRSGDGRGRKALGRELVEARDERRIFEVLGVRWREPHERWC</sequence>
<evidence type="ECO:0000313" key="2">
    <source>
        <dbReference type="Proteomes" id="UP001163324"/>
    </source>
</evidence>
<proteinExistence type="predicted"/>
<gene>
    <name evidence="1" type="ORF">N3K66_002508</name>
</gene>
<accession>A0ACC0VB78</accession>
<dbReference type="EMBL" id="CM047941">
    <property type="protein sequence ID" value="KAI9903156.1"/>
    <property type="molecule type" value="Genomic_DNA"/>
</dbReference>
<organism evidence="1 2">
    <name type="scientific">Trichothecium roseum</name>
    <dbReference type="NCBI Taxonomy" id="47278"/>
    <lineage>
        <taxon>Eukaryota</taxon>
        <taxon>Fungi</taxon>
        <taxon>Dikarya</taxon>
        <taxon>Ascomycota</taxon>
        <taxon>Pezizomycotina</taxon>
        <taxon>Sordariomycetes</taxon>
        <taxon>Hypocreomycetidae</taxon>
        <taxon>Hypocreales</taxon>
        <taxon>Hypocreales incertae sedis</taxon>
        <taxon>Trichothecium</taxon>
    </lineage>
</organism>
<reference evidence="1" key="1">
    <citation type="submission" date="2022-10" db="EMBL/GenBank/DDBJ databases">
        <title>Complete Genome of Trichothecium roseum strain YXFP-22015, a Plant Pathogen Isolated from Citrus.</title>
        <authorList>
            <person name="Wang Y."/>
            <person name="Zhu L."/>
        </authorList>
    </citation>
    <scope>NUCLEOTIDE SEQUENCE</scope>
    <source>
        <strain evidence="1">YXFP-22015</strain>
    </source>
</reference>
<keyword evidence="2" id="KW-1185">Reference proteome</keyword>
<name>A0ACC0VB78_9HYPO</name>
<protein>
    <submittedName>
        <fullName evidence="1">Uncharacterized protein</fullName>
    </submittedName>
</protein>